<sequence length="60" mass="6684">MEILLDRLKDAQRTLIVEAAKIAMLPPDSMLRRVADLENTIAAVEALIEEQAPRRGRAAE</sequence>
<dbReference type="Proteomes" id="UP001549145">
    <property type="component" value="Unassembled WGS sequence"/>
</dbReference>
<reference evidence="1 2" key="1">
    <citation type="submission" date="2024-06" db="EMBL/GenBank/DDBJ databases">
        <title>Genomic Encyclopedia of Type Strains, Phase IV (KMG-IV): sequencing the most valuable type-strain genomes for metagenomic binning, comparative biology and taxonomic classification.</title>
        <authorList>
            <person name="Goeker M."/>
        </authorList>
    </citation>
    <scope>NUCLEOTIDE SEQUENCE [LARGE SCALE GENOMIC DNA]</scope>
    <source>
        <strain evidence="1 2">DSM 21331</strain>
    </source>
</reference>
<gene>
    <name evidence="1" type="ORF">ABID43_004794</name>
</gene>
<evidence type="ECO:0000313" key="2">
    <source>
        <dbReference type="Proteomes" id="UP001549145"/>
    </source>
</evidence>
<name>A0ABV2LBJ7_9HYPH</name>
<proteinExistence type="predicted"/>
<comment type="caution">
    <text evidence="1">The sequence shown here is derived from an EMBL/GenBank/DDBJ whole genome shotgun (WGS) entry which is preliminary data.</text>
</comment>
<protein>
    <submittedName>
        <fullName evidence="1">Uncharacterized protein</fullName>
    </submittedName>
</protein>
<keyword evidence="2" id="KW-1185">Reference proteome</keyword>
<organism evidence="1 2">
    <name type="scientific">Methylobacterium goesingense</name>
    <dbReference type="NCBI Taxonomy" id="243690"/>
    <lineage>
        <taxon>Bacteria</taxon>
        <taxon>Pseudomonadati</taxon>
        <taxon>Pseudomonadota</taxon>
        <taxon>Alphaproteobacteria</taxon>
        <taxon>Hyphomicrobiales</taxon>
        <taxon>Methylobacteriaceae</taxon>
        <taxon>Methylobacterium</taxon>
    </lineage>
</organism>
<evidence type="ECO:0000313" key="1">
    <source>
        <dbReference type="EMBL" id="MET3695228.1"/>
    </source>
</evidence>
<accession>A0ABV2LBJ7</accession>
<dbReference type="EMBL" id="JBEPMM010000024">
    <property type="protein sequence ID" value="MET3695228.1"/>
    <property type="molecule type" value="Genomic_DNA"/>
</dbReference>
<dbReference type="RefSeq" id="WP_373320908.1">
    <property type="nucleotide sequence ID" value="NZ_BPQL01000078.1"/>
</dbReference>